<gene>
    <name evidence="1" type="ORF">PACLA_8A012823</name>
</gene>
<accession>A0A7D9DNC9</accession>
<feature type="non-terminal residue" evidence="1">
    <location>
        <position position="73"/>
    </location>
</feature>
<protein>
    <submittedName>
        <fullName evidence="1">Uncharacterized protein</fullName>
    </submittedName>
</protein>
<reference evidence="1" key="1">
    <citation type="submission" date="2020-04" db="EMBL/GenBank/DDBJ databases">
        <authorList>
            <person name="Alioto T."/>
            <person name="Alioto T."/>
            <person name="Gomez Garrido J."/>
        </authorList>
    </citation>
    <scope>NUCLEOTIDE SEQUENCE</scope>
    <source>
        <strain evidence="1">A484AB</strain>
    </source>
</reference>
<comment type="caution">
    <text evidence="1">The sequence shown here is derived from an EMBL/GenBank/DDBJ whole genome shotgun (WGS) entry which is preliminary data.</text>
</comment>
<evidence type="ECO:0000313" key="1">
    <source>
        <dbReference type="EMBL" id="CAB3989495.1"/>
    </source>
</evidence>
<dbReference type="AlphaFoldDB" id="A0A7D9DNC9"/>
<proteinExistence type="predicted"/>
<evidence type="ECO:0000313" key="2">
    <source>
        <dbReference type="Proteomes" id="UP001152795"/>
    </source>
</evidence>
<organism evidence="1 2">
    <name type="scientific">Paramuricea clavata</name>
    <name type="common">Red gorgonian</name>
    <name type="synonym">Violescent sea-whip</name>
    <dbReference type="NCBI Taxonomy" id="317549"/>
    <lineage>
        <taxon>Eukaryota</taxon>
        <taxon>Metazoa</taxon>
        <taxon>Cnidaria</taxon>
        <taxon>Anthozoa</taxon>
        <taxon>Octocorallia</taxon>
        <taxon>Malacalcyonacea</taxon>
        <taxon>Plexauridae</taxon>
        <taxon>Paramuricea</taxon>
    </lineage>
</organism>
<keyword evidence="2" id="KW-1185">Reference proteome</keyword>
<dbReference type="EMBL" id="CACRXK020001496">
    <property type="protein sequence ID" value="CAB3989495.1"/>
    <property type="molecule type" value="Genomic_DNA"/>
</dbReference>
<sequence length="73" mass="8912">MATFSAGYVFAMALKRMERQQLGIESRKTFKLVFKYSFYYNVKRDAMLVYGNREKHQFIQFNILQRCRIMLRE</sequence>
<dbReference type="Proteomes" id="UP001152795">
    <property type="component" value="Unassembled WGS sequence"/>
</dbReference>
<name>A0A7D9DNC9_PARCT</name>